<evidence type="ECO:0000256" key="6">
    <source>
        <dbReference type="ARBA" id="ARBA00022989"/>
    </source>
</evidence>
<comment type="similarity">
    <text evidence="8">Belongs to the binding-protein-dependent transport system permease family. LivHM subfamily.</text>
</comment>
<evidence type="ECO:0000256" key="5">
    <source>
        <dbReference type="ARBA" id="ARBA00022970"/>
    </source>
</evidence>
<evidence type="ECO:0000256" key="7">
    <source>
        <dbReference type="ARBA" id="ARBA00023136"/>
    </source>
</evidence>
<protein>
    <submittedName>
        <fullName evidence="10">Amino acid/amide ABC transporter membrane protein 1, HAAT family</fullName>
    </submittedName>
</protein>
<dbReference type="STRING" id="80876.SAMN05421779_104282"/>
<keyword evidence="5" id="KW-0029">Amino-acid transport</keyword>
<reference evidence="10 11" key="1">
    <citation type="submission" date="2017-01" db="EMBL/GenBank/DDBJ databases">
        <authorList>
            <person name="Mah S.A."/>
            <person name="Swanson W.J."/>
            <person name="Moy G.W."/>
            <person name="Vacquier V.D."/>
        </authorList>
    </citation>
    <scope>NUCLEOTIDE SEQUENCE [LARGE SCALE GENOMIC DNA]</scope>
    <source>
        <strain evidence="10 11">DSM 11589</strain>
    </source>
</reference>
<dbReference type="CDD" id="cd06582">
    <property type="entry name" value="TM_PBP1_LivH_like"/>
    <property type="match status" value="1"/>
</dbReference>
<evidence type="ECO:0000256" key="2">
    <source>
        <dbReference type="ARBA" id="ARBA00022448"/>
    </source>
</evidence>
<dbReference type="AlphaFoldDB" id="A0A1N7MQI4"/>
<dbReference type="Proteomes" id="UP000185678">
    <property type="component" value="Unassembled WGS sequence"/>
</dbReference>
<feature type="transmembrane region" description="Helical" evidence="9">
    <location>
        <begin position="205"/>
        <end position="226"/>
    </location>
</feature>
<keyword evidence="4 9" id="KW-0812">Transmembrane</keyword>
<dbReference type="PANTHER" id="PTHR11795">
    <property type="entry name" value="BRANCHED-CHAIN AMINO ACID TRANSPORT SYSTEM PERMEASE PROTEIN LIVH"/>
    <property type="match status" value="1"/>
</dbReference>
<keyword evidence="3" id="KW-1003">Cell membrane</keyword>
<dbReference type="EMBL" id="FTOA01000004">
    <property type="protein sequence ID" value="SIS88393.1"/>
    <property type="molecule type" value="Genomic_DNA"/>
</dbReference>
<evidence type="ECO:0000256" key="9">
    <source>
        <dbReference type="SAM" id="Phobius"/>
    </source>
</evidence>
<feature type="transmembrane region" description="Helical" evidence="9">
    <location>
        <begin position="238"/>
        <end position="265"/>
    </location>
</feature>
<organism evidence="10 11">
    <name type="scientific">Insolitispirillum peregrinum</name>
    <dbReference type="NCBI Taxonomy" id="80876"/>
    <lineage>
        <taxon>Bacteria</taxon>
        <taxon>Pseudomonadati</taxon>
        <taxon>Pseudomonadota</taxon>
        <taxon>Alphaproteobacteria</taxon>
        <taxon>Rhodospirillales</taxon>
        <taxon>Novispirillaceae</taxon>
        <taxon>Insolitispirillum</taxon>
    </lineage>
</organism>
<evidence type="ECO:0000313" key="10">
    <source>
        <dbReference type="EMBL" id="SIS88393.1"/>
    </source>
</evidence>
<keyword evidence="7 9" id="KW-0472">Membrane</keyword>
<evidence type="ECO:0000256" key="3">
    <source>
        <dbReference type="ARBA" id="ARBA00022475"/>
    </source>
</evidence>
<comment type="subcellular location">
    <subcellularLocation>
        <location evidence="1">Cell membrane</location>
        <topology evidence="1">Multi-pass membrane protein</topology>
    </subcellularLocation>
</comment>
<feature type="transmembrane region" description="Helical" evidence="9">
    <location>
        <begin position="21"/>
        <end position="46"/>
    </location>
</feature>
<dbReference type="PANTHER" id="PTHR11795:SF451">
    <property type="entry name" value="ABC TRANSPORTER PERMEASE PROTEIN"/>
    <property type="match status" value="1"/>
</dbReference>
<feature type="transmembrane region" description="Helical" evidence="9">
    <location>
        <begin position="78"/>
        <end position="96"/>
    </location>
</feature>
<sequence>MDFLYNILVAPFAMIGAAPSFFVEVLIGGLLSGVMYSLVALGFVLIFKASGVFNFAQGAMVLFAALFFAGFMDKGIPWYGALPLTVLVMLVLAMGIERVVLRPLVNQPHIILFMATIGVSYFLDGLGQTIWGSEMRVLNIGIPQNPINMGPIQVNAFDIVAAVVAGSLVAALALFFQYTRIGRALRAVADDHQAALSVGIPLKTIWAIVWTVAGVVGLVAGVMWGAKLGVQFSLAMVALKALPVLILGGFTSIPGAIVGGLIIGAGEKVAEVFWADAIGGGIEDWFAYMLALAFLLFRPQGLFGDKIIERV</sequence>
<keyword evidence="11" id="KW-1185">Reference proteome</keyword>
<keyword evidence="6 9" id="KW-1133">Transmembrane helix</keyword>
<dbReference type="InterPro" id="IPR001851">
    <property type="entry name" value="ABC_transp_permease"/>
</dbReference>
<evidence type="ECO:0000256" key="4">
    <source>
        <dbReference type="ARBA" id="ARBA00022692"/>
    </source>
</evidence>
<dbReference type="OrthoDB" id="9778908at2"/>
<dbReference type="Pfam" id="PF02653">
    <property type="entry name" value="BPD_transp_2"/>
    <property type="match status" value="1"/>
</dbReference>
<feature type="transmembrane region" description="Helical" evidence="9">
    <location>
        <begin position="108"/>
        <end position="131"/>
    </location>
</feature>
<keyword evidence="2" id="KW-0813">Transport</keyword>
<name>A0A1N7MQI4_9PROT</name>
<accession>A0A1N7MQI4</accession>
<dbReference type="InterPro" id="IPR052157">
    <property type="entry name" value="BCAA_transport_permease"/>
</dbReference>
<dbReference type="GO" id="GO:0005886">
    <property type="term" value="C:plasma membrane"/>
    <property type="evidence" value="ECO:0007669"/>
    <property type="project" value="UniProtKB-SubCell"/>
</dbReference>
<evidence type="ECO:0000256" key="1">
    <source>
        <dbReference type="ARBA" id="ARBA00004651"/>
    </source>
</evidence>
<feature type="transmembrane region" description="Helical" evidence="9">
    <location>
        <begin position="52"/>
        <end position="71"/>
    </location>
</feature>
<evidence type="ECO:0000313" key="11">
    <source>
        <dbReference type="Proteomes" id="UP000185678"/>
    </source>
</evidence>
<evidence type="ECO:0000256" key="8">
    <source>
        <dbReference type="ARBA" id="ARBA00037998"/>
    </source>
</evidence>
<proteinExistence type="inferred from homology"/>
<dbReference type="GO" id="GO:0006865">
    <property type="term" value="P:amino acid transport"/>
    <property type="evidence" value="ECO:0007669"/>
    <property type="project" value="UniProtKB-KW"/>
</dbReference>
<feature type="transmembrane region" description="Helical" evidence="9">
    <location>
        <begin position="152"/>
        <end position="176"/>
    </location>
</feature>
<dbReference type="GO" id="GO:0022857">
    <property type="term" value="F:transmembrane transporter activity"/>
    <property type="evidence" value="ECO:0007669"/>
    <property type="project" value="InterPro"/>
</dbReference>
<gene>
    <name evidence="10" type="ORF">SAMN05421779_104282</name>
</gene>
<dbReference type="RefSeq" id="WP_084194810.1">
    <property type="nucleotide sequence ID" value="NZ_FTOA01000004.1"/>
</dbReference>